<dbReference type="AlphaFoldDB" id="A0A3B0YLU1"/>
<dbReference type="InterPro" id="IPR017941">
    <property type="entry name" value="Rieske_2Fe-2S"/>
</dbReference>
<dbReference type="EMBL" id="UOFI01000180">
    <property type="protein sequence ID" value="VAW69884.1"/>
    <property type="molecule type" value="Genomic_DNA"/>
</dbReference>
<evidence type="ECO:0000256" key="2">
    <source>
        <dbReference type="ARBA" id="ARBA00022692"/>
    </source>
</evidence>
<keyword evidence="3" id="KW-0001">2Fe-2S</keyword>
<evidence type="ECO:0000256" key="3">
    <source>
        <dbReference type="ARBA" id="ARBA00022714"/>
    </source>
</evidence>
<evidence type="ECO:0000256" key="8">
    <source>
        <dbReference type="ARBA" id="ARBA00023136"/>
    </source>
</evidence>
<dbReference type="PRINTS" id="PR00162">
    <property type="entry name" value="RIESKE"/>
</dbReference>
<evidence type="ECO:0000256" key="7">
    <source>
        <dbReference type="ARBA" id="ARBA00023014"/>
    </source>
</evidence>
<evidence type="ECO:0000256" key="1">
    <source>
        <dbReference type="ARBA" id="ARBA00004167"/>
    </source>
</evidence>
<dbReference type="PROSITE" id="PS51318">
    <property type="entry name" value="TAT"/>
    <property type="match status" value="1"/>
</dbReference>
<dbReference type="Pfam" id="PF00355">
    <property type="entry name" value="Rieske"/>
    <property type="match status" value="1"/>
</dbReference>
<protein>
    <submittedName>
        <fullName evidence="13">Ubiquinol-cytochrome C reductase iron-sulfur subunit</fullName>
        <ecNumber evidence="13">1.10.2.2</ecNumber>
    </submittedName>
</protein>
<dbReference type="GO" id="GO:0016491">
    <property type="term" value="F:oxidoreductase activity"/>
    <property type="evidence" value="ECO:0007669"/>
    <property type="project" value="UniProtKB-KW"/>
</dbReference>
<feature type="domain" description="Rieske" evidence="12">
    <location>
        <begin position="93"/>
        <end position="189"/>
    </location>
</feature>
<keyword evidence="2 11" id="KW-0812">Transmembrane</keyword>
<comment type="cofactor">
    <cofactor evidence="10">
        <name>[2Fe-2S] cluster</name>
        <dbReference type="ChEBI" id="CHEBI:190135"/>
    </cofactor>
</comment>
<feature type="transmembrane region" description="Helical" evidence="11">
    <location>
        <begin position="12"/>
        <end position="31"/>
    </location>
</feature>
<evidence type="ECO:0000256" key="6">
    <source>
        <dbReference type="ARBA" id="ARBA00023004"/>
    </source>
</evidence>
<accession>A0A3B0YLU1</accession>
<dbReference type="PROSITE" id="PS51296">
    <property type="entry name" value="RIESKE"/>
    <property type="match status" value="1"/>
</dbReference>
<dbReference type="InterPro" id="IPR006317">
    <property type="entry name" value="Ubiquinol_cyt_c_Rdtase_Fe-S-su"/>
</dbReference>
<keyword evidence="13" id="KW-0560">Oxidoreductase</keyword>
<name>A0A3B0YLU1_9ZZZZ</name>
<proteinExistence type="predicted"/>
<keyword evidence="8 11" id="KW-0472">Membrane</keyword>
<keyword evidence="9" id="KW-1015">Disulfide bond</keyword>
<keyword evidence="4" id="KW-0479">Metal-binding</keyword>
<keyword evidence="7" id="KW-0411">Iron-sulfur</keyword>
<comment type="subcellular location">
    <subcellularLocation>
        <location evidence="1">Membrane</location>
        <topology evidence="1">Single-pass membrane protein</topology>
    </subcellularLocation>
</comment>
<sequence length="207" mass="22577">MSEINIKRRYLVFGSAVIGAGGLLMSSIPFVESLNPSAKALSGGGPVQIDISKIQSGQQITVAWRQKPVWILRRSAEMLKVLDSTGLKQKLRDPKSEVKTQQPDYIPAEYRSIKDEFFIAVGLCTHLGCIPTFRADIAPDDLGESWQGGYYCPCHGSKYDFAGRVFKGVPAPTNLLVPPYRYLSDSTLEIGVSPLKKILNGSDSGLG</sequence>
<dbReference type="SUPFAM" id="SSF50022">
    <property type="entry name" value="ISP domain"/>
    <property type="match status" value="1"/>
</dbReference>
<evidence type="ECO:0000256" key="10">
    <source>
        <dbReference type="ARBA" id="ARBA00034078"/>
    </source>
</evidence>
<evidence type="ECO:0000256" key="11">
    <source>
        <dbReference type="SAM" id="Phobius"/>
    </source>
</evidence>
<evidence type="ECO:0000256" key="4">
    <source>
        <dbReference type="ARBA" id="ARBA00022723"/>
    </source>
</evidence>
<dbReference type="EC" id="1.10.2.2" evidence="13"/>
<dbReference type="GO" id="GO:0046872">
    <property type="term" value="F:metal ion binding"/>
    <property type="evidence" value="ECO:0007669"/>
    <property type="project" value="UniProtKB-KW"/>
</dbReference>
<keyword evidence="5 11" id="KW-1133">Transmembrane helix</keyword>
<gene>
    <name evidence="13" type="ORF">MNBD_GAMMA09-3813</name>
</gene>
<dbReference type="InterPro" id="IPR005805">
    <property type="entry name" value="Rieske_Fe-S_prot_C"/>
</dbReference>
<evidence type="ECO:0000256" key="9">
    <source>
        <dbReference type="ARBA" id="ARBA00023157"/>
    </source>
</evidence>
<dbReference type="InterPro" id="IPR036922">
    <property type="entry name" value="Rieske_2Fe-2S_sf"/>
</dbReference>
<dbReference type="Gene3D" id="2.102.10.10">
    <property type="entry name" value="Rieske [2Fe-2S] iron-sulphur domain"/>
    <property type="match status" value="1"/>
</dbReference>
<dbReference type="InterPro" id="IPR014349">
    <property type="entry name" value="Rieske_Fe-S_prot"/>
</dbReference>
<dbReference type="GO" id="GO:0016020">
    <property type="term" value="C:membrane"/>
    <property type="evidence" value="ECO:0007669"/>
    <property type="project" value="UniProtKB-SubCell"/>
</dbReference>
<evidence type="ECO:0000259" key="12">
    <source>
        <dbReference type="PROSITE" id="PS51296"/>
    </source>
</evidence>
<dbReference type="CDD" id="cd03470">
    <property type="entry name" value="Rieske_cytochrome_bc1"/>
    <property type="match status" value="1"/>
</dbReference>
<organism evidence="13">
    <name type="scientific">hydrothermal vent metagenome</name>
    <dbReference type="NCBI Taxonomy" id="652676"/>
    <lineage>
        <taxon>unclassified sequences</taxon>
        <taxon>metagenomes</taxon>
        <taxon>ecological metagenomes</taxon>
    </lineage>
</organism>
<dbReference type="InterPro" id="IPR006311">
    <property type="entry name" value="TAT_signal"/>
</dbReference>
<keyword evidence="6" id="KW-0408">Iron</keyword>
<dbReference type="NCBIfam" id="TIGR01416">
    <property type="entry name" value="Rieske_proteo"/>
    <property type="match status" value="1"/>
</dbReference>
<evidence type="ECO:0000313" key="13">
    <source>
        <dbReference type="EMBL" id="VAW69884.1"/>
    </source>
</evidence>
<dbReference type="GO" id="GO:0051537">
    <property type="term" value="F:2 iron, 2 sulfur cluster binding"/>
    <property type="evidence" value="ECO:0007669"/>
    <property type="project" value="UniProtKB-KW"/>
</dbReference>
<dbReference type="PANTHER" id="PTHR10134">
    <property type="entry name" value="CYTOCHROME B-C1 COMPLEX SUBUNIT RIESKE, MITOCHONDRIAL"/>
    <property type="match status" value="1"/>
</dbReference>
<evidence type="ECO:0000256" key="5">
    <source>
        <dbReference type="ARBA" id="ARBA00022989"/>
    </source>
</evidence>
<reference evidence="13" key="1">
    <citation type="submission" date="2018-06" db="EMBL/GenBank/DDBJ databases">
        <authorList>
            <person name="Zhirakovskaya E."/>
        </authorList>
    </citation>
    <scope>NUCLEOTIDE SEQUENCE</scope>
</reference>
<dbReference type="GO" id="GO:0008121">
    <property type="term" value="F:quinol-cytochrome-c reductase activity"/>
    <property type="evidence" value="ECO:0007669"/>
    <property type="project" value="InterPro"/>
</dbReference>